<reference evidence="2 3" key="1">
    <citation type="submission" date="2014-04" db="EMBL/GenBank/DDBJ databases">
        <title>Evolutionary Origins and Diversification of the Mycorrhizal Mutualists.</title>
        <authorList>
            <consortium name="DOE Joint Genome Institute"/>
            <consortium name="Mycorrhizal Genomics Consortium"/>
            <person name="Kohler A."/>
            <person name="Kuo A."/>
            <person name="Nagy L.G."/>
            <person name="Floudas D."/>
            <person name="Copeland A."/>
            <person name="Barry K.W."/>
            <person name="Cichocki N."/>
            <person name="Veneault-Fourrey C."/>
            <person name="LaButti K."/>
            <person name="Lindquist E.A."/>
            <person name="Lipzen A."/>
            <person name="Lundell T."/>
            <person name="Morin E."/>
            <person name="Murat C."/>
            <person name="Riley R."/>
            <person name="Ohm R."/>
            <person name="Sun H."/>
            <person name="Tunlid A."/>
            <person name="Henrissat B."/>
            <person name="Grigoriev I.V."/>
            <person name="Hibbett D.S."/>
            <person name="Martin F."/>
        </authorList>
    </citation>
    <scope>NUCLEOTIDE SEQUENCE [LARGE SCALE GENOMIC DNA]</scope>
    <source>
        <strain evidence="2 3">Koide BX008</strain>
    </source>
</reference>
<evidence type="ECO:0000313" key="2">
    <source>
        <dbReference type="EMBL" id="KIL65010.1"/>
    </source>
</evidence>
<keyword evidence="3" id="KW-1185">Reference proteome</keyword>
<feature type="domain" description="Nudix hydrolase" evidence="1">
    <location>
        <begin position="4"/>
        <end position="163"/>
    </location>
</feature>
<dbReference type="OrthoDB" id="276276at2759"/>
<protein>
    <recommendedName>
        <fullName evidence="1">Nudix hydrolase domain-containing protein</fullName>
    </recommendedName>
</protein>
<dbReference type="PROSITE" id="PS51462">
    <property type="entry name" value="NUDIX"/>
    <property type="match status" value="1"/>
</dbReference>
<feature type="non-terminal residue" evidence="2">
    <location>
        <position position="1"/>
    </location>
</feature>
<dbReference type="EMBL" id="KN818245">
    <property type="protein sequence ID" value="KIL65010.1"/>
    <property type="molecule type" value="Genomic_DNA"/>
</dbReference>
<feature type="non-terminal residue" evidence="2">
    <location>
        <position position="163"/>
    </location>
</feature>
<dbReference type="Pfam" id="PF00293">
    <property type="entry name" value="NUDIX"/>
    <property type="match status" value="1"/>
</dbReference>
<organism evidence="2 3">
    <name type="scientific">Amanita muscaria (strain Koide BX008)</name>
    <dbReference type="NCBI Taxonomy" id="946122"/>
    <lineage>
        <taxon>Eukaryota</taxon>
        <taxon>Fungi</taxon>
        <taxon>Dikarya</taxon>
        <taxon>Basidiomycota</taxon>
        <taxon>Agaricomycotina</taxon>
        <taxon>Agaricomycetes</taxon>
        <taxon>Agaricomycetidae</taxon>
        <taxon>Agaricales</taxon>
        <taxon>Pluteineae</taxon>
        <taxon>Amanitaceae</taxon>
        <taxon>Amanita</taxon>
    </lineage>
</organism>
<dbReference type="InterPro" id="IPR015797">
    <property type="entry name" value="NUDIX_hydrolase-like_dom_sf"/>
</dbReference>
<dbReference type="Gene3D" id="3.90.79.10">
    <property type="entry name" value="Nucleoside Triphosphate Pyrophosphohydrolase"/>
    <property type="match status" value="1"/>
</dbReference>
<dbReference type="HOGENOM" id="CLU_067850_1_0_1"/>
<dbReference type="InterPro" id="IPR000086">
    <property type="entry name" value="NUDIX_hydrolase_dom"/>
</dbReference>
<dbReference type="PANTHER" id="PTHR43736">
    <property type="entry name" value="ADP-RIBOSE PYROPHOSPHATASE"/>
    <property type="match status" value="1"/>
</dbReference>
<dbReference type="AlphaFoldDB" id="A0A0C2SP69"/>
<accession>A0A0C2SP69</accession>
<evidence type="ECO:0000259" key="1">
    <source>
        <dbReference type="PROSITE" id="PS51462"/>
    </source>
</evidence>
<dbReference type="STRING" id="946122.A0A0C2SP69"/>
<proteinExistence type="predicted"/>
<dbReference type="SUPFAM" id="SSF55811">
    <property type="entry name" value="Nudix"/>
    <property type="match status" value="1"/>
</dbReference>
<gene>
    <name evidence="2" type="ORF">M378DRAFT_45045</name>
</gene>
<name>A0A0C2SP69_AMAMK</name>
<evidence type="ECO:0000313" key="3">
    <source>
        <dbReference type="Proteomes" id="UP000054549"/>
    </source>
</evidence>
<dbReference type="InParanoid" id="A0A0C2SP69"/>
<dbReference type="PANTHER" id="PTHR43736:SF1">
    <property type="entry name" value="DIHYDRONEOPTERIN TRIPHOSPHATE DIPHOSPHATASE"/>
    <property type="match status" value="1"/>
</dbReference>
<dbReference type="Proteomes" id="UP000054549">
    <property type="component" value="Unassembled WGS sequence"/>
</dbReference>
<sequence>GTAFDKVVVGVAIPHPLISATKPIQILLVQRAAHEKVYPGCYELPGGSVLDSDKTILDAAVREVTEETGLIVSNIVGEFPPLEYSVEKILAAEEGAIPTAIVRSTIQLNFVAQVVPFGSTNAFEVKLNPEEHQNYAWVSKEDLGRYNMTEGMNGVVRDALAWA</sequence>